<dbReference type="RefSeq" id="WP_311673533.1">
    <property type="nucleotide sequence ID" value="NZ_JACHBW010000008.1"/>
</dbReference>
<keyword evidence="7" id="KW-1185">Reference proteome</keyword>
<dbReference type="PROSITE" id="PS50937">
    <property type="entry name" value="HTH_MERR_2"/>
    <property type="match status" value="1"/>
</dbReference>
<keyword evidence="2" id="KW-0805">Transcription regulation</keyword>
<evidence type="ECO:0000313" key="6">
    <source>
        <dbReference type="EMBL" id="MBB6103301.1"/>
    </source>
</evidence>
<dbReference type="InterPro" id="IPR000551">
    <property type="entry name" value="MerR-type_HTH_dom"/>
</dbReference>
<evidence type="ECO:0000256" key="3">
    <source>
        <dbReference type="ARBA" id="ARBA00023125"/>
    </source>
</evidence>
<dbReference type="CDD" id="cd01104">
    <property type="entry name" value="HTH_MlrA-CarA"/>
    <property type="match status" value="1"/>
</dbReference>
<dbReference type="SUPFAM" id="SSF46955">
    <property type="entry name" value="Putative DNA-binding domain"/>
    <property type="match status" value="1"/>
</dbReference>
<dbReference type="Pfam" id="PF13411">
    <property type="entry name" value="MerR_1"/>
    <property type="match status" value="1"/>
</dbReference>
<sequence>MSKEDATSRRYRSGEAAKLARMPAATLRIWEQRYGVISPPTSAAGQRLYSDEDVDRLRLLKALVGRGHAIGSIARLEGAALQTLLTSKAKDQPGTTPESGAGAVTIVAVGLGELEANECDVACFESLDAVLNSNAFATGLIACVASLYPETVGQLAEAATRIGASEVMVVFAFGTQEATQLAALQGMTLKKRPDGLLRAGEVLAEFATLLRQRNLAEAYARSLWLRSPRRFGDATLARLAQLSTTIACECPKHLAELVMQLSAFEDYSNQCLSRSPADALLHRHLGDAANRAVRMFEDALAEVARQEGWDVMEPPSLAS</sequence>
<dbReference type="AlphaFoldDB" id="A0A7W9WTG8"/>
<dbReference type="GO" id="GO:0003700">
    <property type="term" value="F:DNA-binding transcription factor activity"/>
    <property type="evidence" value="ECO:0007669"/>
    <property type="project" value="InterPro"/>
</dbReference>
<keyword evidence="1" id="KW-0678">Repressor</keyword>
<dbReference type="PANTHER" id="PTHR30204">
    <property type="entry name" value="REDOX-CYCLING DRUG-SENSING TRANSCRIPTIONAL ACTIVATOR SOXR"/>
    <property type="match status" value="1"/>
</dbReference>
<proteinExistence type="predicted"/>
<dbReference type="InterPro" id="IPR009061">
    <property type="entry name" value="DNA-bd_dom_put_sf"/>
</dbReference>
<dbReference type="Gene3D" id="1.10.1660.10">
    <property type="match status" value="1"/>
</dbReference>
<dbReference type="SMART" id="SM00422">
    <property type="entry name" value="HTH_MERR"/>
    <property type="match status" value="1"/>
</dbReference>
<organism evidence="6 7">
    <name type="scientific">Paraburkholderia bannensis</name>
    <dbReference type="NCBI Taxonomy" id="765414"/>
    <lineage>
        <taxon>Bacteria</taxon>
        <taxon>Pseudomonadati</taxon>
        <taxon>Pseudomonadota</taxon>
        <taxon>Betaproteobacteria</taxon>
        <taxon>Burkholderiales</taxon>
        <taxon>Burkholderiaceae</taxon>
        <taxon>Paraburkholderia</taxon>
    </lineage>
</organism>
<dbReference type="Proteomes" id="UP000571554">
    <property type="component" value="Unassembled WGS sequence"/>
</dbReference>
<evidence type="ECO:0000313" key="7">
    <source>
        <dbReference type="Proteomes" id="UP000571554"/>
    </source>
</evidence>
<evidence type="ECO:0000256" key="1">
    <source>
        <dbReference type="ARBA" id="ARBA00022491"/>
    </source>
</evidence>
<dbReference type="InterPro" id="IPR047057">
    <property type="entry name" value="MerR_fam"/>
</dbReference>
<protein>
    <recommendedName>
        <fullName evidence="5">HTH merR-type domain-containing protein</fullName>
    </recommendedName>
</protein>
<dbReference type="EMBL" id="JACHBW010000008">
    <property type="protein sequence ID" value="MBB6103301.1"/>
    <property type="molecule type" value="Genomic_DNA"/>
</dbReference>
<dbReference type="GO" id="GO:0003677">
    <property type="term" value="F:DNA binding"/>
    <property type="evidence" value="ECO:0007669"/>
    <property type="project" value="UniProtKB-KW"/>
</dbReference>
<feature type="domain" description="HTH merR-type" evidence="5">
    <location>
        <begin position="10"/>
        <end position="79"/>
    </location>
</feature>
<accession>A0A7W9WTG8</accession>
<dbReference type="PANTHER" id="PTHR30204:SF69">
    <property type="entry name" value="MERR-FAMILY TRANSCRIPTIONAL REGULATOR"/>
    <property type="match status" value="1"/>
</dbReference>
<reference evidence="6 7" key="1">
    <citation type="submission" date="2020-08" db="EMBL/GenBank/DDBJ databases">
        <title>Above-ground endophytic microbial communities from plants in different locations in the United States.</title>
        <authorList>
            <person name="Frank C."/>
        </authorList>
    </citation>
    <scope>NUCLEOTIDE SEQUENCE [LARGE SCALE GENOMIC DNA]</scope>
    <source>
        <strain evidence="6 7">WP4_2_2</strain>
    </source>
</reference>
<keyword evidence="4" id="KW-0804">Transcription</keyword>
<evidence type="ECO:0000256" key="2">
    <source>
        <dbReference type="ARBA" id="ARBA00023015"/>
    </source>
</evidence>
<comment type="caution">
    <text evidence="6">The sequence shown here is derived from an EMBL/GenBank/DDBJ whole genome shotgun (WGS) entry which is preliminary data.</text>
</comment>
<evidence type="ECO:0000256" key="4">
    <source>
        <dbReference type="ARBA" id="ARBA00023163"/>
    </source>
</evidence>
<keyword evidence="3" id="KW-0238">DNA-binding</keyword>
<evidence type="ECO:0000259" key="5">
    <source>
        <dbReference type="PROSITE" id="PS50937"/>
    </source>
</evidence>
<gene>
    <name evidence="6" type="ORF">F4827_003156</name>
</gene>
<name>A0A7W9WTG8_9BURK</name>